<gene>
    <name evidence="2" type="ORF">IE90_14375</name>
</gene>
<evidence type="ECO:0000313" key="2">
    <source>
        <dbReference type="EMBL" id="KIO42677.1"/>
    </source>
</evidence>
<dbReference type="Proteomes" id="UP000031937">
    <property type="component" value="Unassembled WGS sequence"/>
</dbReference>
<organism evidence="2 3">
    <name type="scientific">Sanguibacteroides justesenii</name>
    <dbReference type="NCBI Taxonomy" id="1547597"/>
    <lineage>
        <taxon>Bacteria</taxon>
        <taxon>Pseudomonadati</taxon>
        <taxon>Bacteroidota</taxon>
        <taxon>Bacteroidia</taxon>
        <taxon>Bacteroidales</taxon>
        <taxon>Porphyromonadaceae</taxon>
        <taxon>Sanguibacteroides</taxon>
    </lineage>
</organism>
<reference evidence="2 3" key="1">
    <citation type="submission" date="2014-07" db="EMBL/GenBank/DDBJ databases">
        <title>Porphyromonadaceae bacterium OUH 334697 = ATCC BAA-2682 = DSM 28341 draft genome.</title>
        <authorList>
            <person name="Sydenham T.V."/>
            <person name="Hasman H."/>
            <person name="Justesen U.S."/>
        </authorList>
    </citation>
    <scope>NUCLEOTIDE SEQUENCE [LARGE SCALE GENOMIC DNA]</scope>
    <source>
        <strain evidence="2 3">OUH 334697</strain>
    </source>
</reference>
<dbReference type="EMBL" id="JPIT01000038">
    <property type="protein sequence ID" value="KIO42677.1"/>
    <property type="molecule type" value="Genomic_DNA"/>
</dbReference>
<feature type="transmembrane region" description="Helical" evidence="1">
    <location>
        <begin position="20"/>
        <end position="45"/>
    </location>
</feature>
<keyword evidence="1" id="KW-0812">Transmembrane</keyword>
<feature type="transmembrane region" description="Helical" evidence="1">
    <location>
        <begin position="124"/>
        <end position="146"/>
    </location>
</feature>
<keyword evidence="1" id="KW-1133">Transmembrane helix</keyword>
<dbReference type="AlphaFoldDB" id="A0AB34QZV1"/>
<feature type="transmembrane region" description="Helical" evidence="1">
    <location>
        <begin position="84"/>
        <end position="104"/>
    </location>
</feature>
<evidence type="ECO:0000256" key="1">
    <source>
        <dbReference type="SAM" id="Phobius"/>
    </source>
</evidence>
<sequence length="153" mass="17336">MNICSMKIEILDSKKQIGLLLLKGVWLCSLVGLAIALFMVIQCYVTGETGEVLGKQLFYTKIGFVASTLLGVAMIFTRRYVNKAVLQVIRFTGIFYGICLGRLTKDMSNRHSGGMAWSDLTVEWYNVVAISIVIIVLLFTYHWVYIRVRRETV</sequence>
<evidence type="ECO:0000313" key="3">
    <source>
        <dbReference type="Proteomes" id="UP000031937"/>
    </source>
</evidence>
<protein>
    <submittedName>
        <fullName evidence="2">Uncharacterized protein</fullName>
    </submittedName>
</protein>
<proteinExistence type="predicted"/>
<feature type="transmembrane region" description="Helical" evidence="1">
    <location>
        <begin position="57"/>
        <end position="77"/>
    </location>
</feature>
<keyword evidence="1" id="KW-0472">Membrane</keyword>
<comment type="caution">
    <text evidence="2">The sequence shown here is derived from an EMBL/GenBank/DDBJ whole genome shotgun (WGS) entry which is preliminary data.</text>
</comment>
<name>A0AB34QZV1_9PORP</name>
<accession>A0AB34QZV1</accession>